<keyword evidence="3" id="KW-1185">Reference proteome</keyword>
<feature type="compositionally biased region" description="Polar residues" evidence="1">
    <location>
        <begin position="142"/>
        <end position="156"/>
    </location>
</feature>
<feature type="compositionally biased region" description="Polar residues" evidence="1">
    <location>
        <begin position="1"/>
        <end position="11"/>
    </location>
</feature>
<organism evidence="2 3">
    <name type="scientific">Verruconis gallopava</name>
    <dbReference type="NCBI Taxonomy" id="253628"/>
    <lineage>
        <taxon>Eukaryota</taxon>
        <taxon>Fungi</taxon>
        <taxon>Dikarya</taxon>
        <taxon>Ascomycota</taxon>
        <taxon>Pezizomycotina</taxon>
        <taxon>Dothideomycetes</taxon>
        <taxon>Pleosporomycetidae</taxon>
        <taxon>Venturiales</taxon>
        <taxon>Sympoventuriaceae</taxon>
        <taxon>Verruconis</taxon>
    </lineage>
</organism>
<dbReference type="GeneID" id="27314515"/>
<evidence type="ECO:0000313" key="3">
    <source>
        <dbReference type="Proteomes" id="UP000053259"/>
    </source>
</evidence>
<sequence>MSYHLCSQQNHGKGAGANGRYLEHRGAHSQPASEPSRHLPRQANSPTMATQDAGYDQNQQTGASTLGRSRSSLKTRENKAHGPAGFLLEVERQWAAYYEQQRRSGVYEYGDESVQQRRRIEPDFVAFTIAGGKIYLEEGGPTQASKISSENSQSSHRIAGEHWRKKTI</sequence>
<feature type="compositionally biased region" description="Polar residues" evidence="1">
    <location>
        <begin position="42"/>
        <end position="72"/>
    </location>
</feature>
<gene>
    <name evidence="2" type="ORF">PV09_06542</name>
</gene>
<dbReference type="RefSeq" id="XP_016211909.1">
    <property type="nucleotide sequence ID" value="XM_016360197.1"/>
</dbReference>
<dbReference type="VEuPathDB" id="FungiDB:PV09_06542"/>
<reference evidence="2 3" key="1">
    <citation type="submission" date="2015-01" db="EMBL/GenBank/DDBJ databases">
        <title>The Genome Sequence of Ochroconis gallopava CBS43764.</title>
        <authorList>
            <consortium name="The Broad Institute Genomics Platform"/>
            <person name="Cuomo C."/>
            <person name="de Hoog S."/>
            <person name="Gorbushina A."/>
            <person name="Stielow B."/>
            <person name="Teixiera M."/>
            <person name="Abouelleil A."/>
            <person name="Chapman S.B."/>
            <person name="Priest M."/>
            <person name="Young S.K."/>
            <person name="Wortman J."/>
            <person name="Nusbaum C."/>
            <person name="Birren B."/>
        </authorList>
    </citation>
    <scope>NUCLEOTIDE SEQUENCE [LARGE SCALE GENOMIC DNA]</scope>
    <source>
        <strain evidence="2 3">CBS 43764</strain>
    </source>
</reference>
<protein>
    <submittedName>
        <fullName evidence="2">Uncharacterized protein</fullName>
    </submittedName>
</protein>
<feature type="region of interest" description="Disordered" evidence="1">
    <location>
        <begin position="139"/>
        <end position="168"/>
    </location>
</feature>
<dbReference type="HOGENOM" id="CLU_1587770_0_0_1"/>
<evidence type="ECO:0000256" key="1">
    <source>
        <dbReference type="SAM" id="MobiDB-lite"/>
    </source>
</evidence>
<accession>A0A0D2A685</accession>
<dbReference type="Proteomes" id="UP000053259">
    <property type="component" value="Unassembled WGS sequence"/>
</dbReference>
<dbReference type="InParanoid" id="A0A0D2A685"/>
<dbReference type="AlphaFoldDB" id="A0A0D2A685"/>
<name>A0A0D2A685_9PEZI</name>
<dbReference type="EMBL" id="KN847551">
    <property type="protein sequence ID" value="KIW02040.1"/>
    <property type="molecule type" value="Genomic_DNA"/>
</dbReference>
<evidence type="ECO:0000313" key="2">
    <source>
        <dbReference type="EMBL" id="KIW02040.1"/>
    </source>
</evidence>
<feature type="region of interest" description="Disordered" evidence="1">
    <location>
        <begin position="1"/>
        <end position="84"/>
    </location>
</feature>
<proteinExistence type="predicted"/>